<feature type="compositionally biased region" description="Acidic residues" evidence="1">
    <location>
        <begin position="66"/>
        <end position="76"/>
    </location>
</feature>
<comment type="caution">
    <text evidence="2">The sequence shown here is derived from an EMBL/GenBank/DDBJ whole genome shotgun (WGS) entry which is preliminary data.</text>
</comment>
<dbReference type="EMBL" id="CAJSLV010000125">
    <property type="protein sequence ID" value="CAG6399331.1"/>
    <property type="molecule type" value="Genomic_DNA"/>
</dbReference>
<sequence>MGGMDDIRNKASEYAEKAKGARRQGSGQADEGMQRAGQEASERSGGRLDEQAQRGQEQARRRMGEDSNDEPQDDWS</sequence>
<proteinExistence type="predicted"/>
<evidence type="ECO:0000313" key="2">
    <source>
        <dbReference type="EMBL" id="CAG6399331.1"/>
    </source>
</evidence>
<protein>
    <submittedName>
        <fullName evidence="2">Uncharacterized protein</fullName>
    </submittedName>
</protein>
<dbReference type="Proteomes" id="UP001152519">
    <property type="component" value="Unassembled WGS sequence"/>
</dbReference>
<dbReference type="Pfam" id="PF14013">
    <property type="entry name" value="MT0933_antitox"/>
    <property type="match status" value="1"/>
</dbReference>
<evidence type="ECO:0000313" key="3">
    <source>
        <dbReference type="Proteomes" id="UP001152519"/>
    </source>
</evidence>
<dbReference type="RefSeq" id="WP_251502015.1">
    <property type="nucleotide sequence ID" value="NZ_CAJSLV010000125.1"/>
</dbReference>
<organism evidence="2 3">
    <name type="scientific">Actinacidiphila cocklensis</name>
    <dbReference type="NCBI Taxonomy" id="887465"/>
    <lineage>
        <taxon>Bacteria</taxon>
        <taxon>Bacillati</taxon>
        <taxon>Actinomycetota</taxon>
        <taxon>Actinomycetes</taxon>
        <taxon>Kitasatosporales</taxon>
        <taxon>Streptomycetaceae</taxon>
        <taxon>Actinacidiphila</taxon>
    </lineage>
</organism>
<feature type="region of interest" description="Disordered" evidence="1">
    <location>
        <begin position="1"/>
        <end position="76"/>
    </location>
</feature>
<accession>A0A9W4EBU4</accession>
<evidence type="ECO:0000256" key="1">
    <source>
        <dbReference type="SAM" id="MobiDB-lite"/>
    </source>
</evidence>
<dbReference type="AlphaFoldDB" id="A0A9W4EBU4"/>
<feature type="compositionally biased region" description="Basic and acidic residues" evidence="1">
    <location>
        <begin position="1"/>
        <end position="19"/>
    </location>
</feature>
<keyword evidence="3" id="KW-1185">Reference proteome</keyword>
<dbReference type="InterPro" id="IPR028037">
    <property type="entry name" value="Antitoxin_Rv0909/MT0933"/>
</dbReference>
<gene>
    <name evidence="2" type="ORF">SCOCK_90088</name>
</gene>
<name>A0A9W4EBU4_9ACTN</name>
<reference evidence="2" key="1">
    <citation type="submission" date="2021-05" db="EMBL/GenBank/DDBJ databases">
        <authorList>
            <person name="Arsene-Ploetze F."/>
        </authorList>
    </citation>
    <scope>NUCLEOTIDE SEQUENCE</scope>
    <source>
        <strain evidence="2">DSM 42138</strain>
    </source>
</reference>
<feature type="compositionally biased region" description="Basic and acidic residues" evidence="1">
    <location>
        <begin position="40"/>
        <end position="65"/>
    </location>
</feature>